<sequence length="363" mass="41320">MAAAARQGLAALDFDLFENSSGSDSDISDDGEQRIPRNAFHNRHISERFLFQHTRLNRIVFEYVLGLISPALTKNTRSGRYLHLTPMQKLYVALQFYATGSFQWLVGSSGRVSQPSASRLIGEVTEAIVALAPQFIRFPNAEEYLAVKQVFYQIGQTKHGRGFPNVLDAIDCTHVRIQTPTTAPEQYVNRHIYHSIIVQLVVGPDLKIFNSFAEFPGSNHDSYVWRNSALREALTEGNFPEGWLVGDSGYPQEPWLMTPVGHVNTPPELLYNSVHISTRNPVERTNGVLKSRWHVLDCPLKYSPRKVCRIATDCCVLHNICTEHNLDVEDFQEHPLNDEFPCQEPQNPNYDQIKRHLIARYFT</sequence>
<dbReference type="AlphaFoldDB" id="A0AA38IPP6"/>
<dbReference type="GO" id="GO:0005634">
    <property type="term" value="C:nucleus"/>
    <property type="evidence" value="ECO:0007669"/>
    <property type="project" value="UniProtKB-SubCell"/>
</dbReference>
<evidence type="ECO:0000256" key="3">
    <source>
        <dbReference type="ARBA" id="ARBA00006958"/>
    </source>
</evidence>
<dbReference type="InterPro" id="IPR027806">
    <property type="entry name" value="HARBI1_dom"/>
</dbReference>
<dbReference type="Pfam" id="PF13359">
    <property type="entry name" value="DDE_Tnp_4"/>
    <property type="match status" value="1"/>
</dbReference>
<dbReference type="EMBL" id="JALNTZ010000002">
    <property type="protein sequence ID" value="KAJ3661858.1"/>
    <property type="molecule type" value="Genomic_DNA"/>
</dbReference>
<comment type="cofactor">
    <cofactor evidence="1">
        <name>a divalent metal cation</name>
        <dbReference type="ChEBI" id="CHEBI:60240"/>
    </cofactor>
</comment>
<dbReference type="PANTHER" id="PTHR22930:SF250">
    <property type="entry name" value="NUCLEASE HARBI1-LIKE PROTEIN"/>
    <property type="match status" value="1"/>
</dbReference>
<dbReference type="PANTHER" id="PTHR22930">
    <property type="match status" value="1"/>
</dbReference>
<keyword evidence="5" id="KW-0479">Metal-binding</keyword>
<keyword evidence="10" id="KW-1185">Reference proteome</keyword>
<comment type="similarity">
    <text evidence="3">Belongs to the HARBI1 family.</text>
</comment>
<organism evidence="9 10">
    <name type="scientific">Zophobas morio</name>
    <dbReference type="NCBI Taxonomy" id="2755281"/>
    <lineage>
        <taxon>Eukaryota</taxon>
        <taxon>Metazoa</taxon>
        <taxon>Ecdysozoa</taxon>
        <taxon>Arthropoda</taxon>
        <taxon>Hexapoda</taxon>
        <taxon>Insecta</taxon>
        <taxon>Pterygota</taxon>
        <taxon>Neoptera</taxon>
        <taxon>Endopterygota</taxon>
        <taxon>Coleoptera</taxon>
        <taxon>Polyphaga</taxon>
        <taxon>Cucujiformia</taxon>
        <taxon>Tenebrionidae</taxon>
        <taxon>Zophobas</taxon>
    </lineage>
</organism>
<evidence type="ECO:0000256" key="7">
    <source>
        <dbReference type="ARBA" id="ARBA00023242"/>
    </source>
</evidence>
<comment type="subcellular location">
    <subcellularLocation>
        <location evidence="2">Nucleus</location>
    </subcellularLocation>
</comment>
<keyword evidence="6" id="KW-0378">Hydrolase</keyword>
<dbReference type="GO" id="GO:0004518">
    <property type="term" value="F:nuclease activity"/>
    <property type="evidence" value="ECO:0007669"/>
    <property type="project" value="UniProtKB-KW"/>
</dbReference>
<keyword evidence="4" id="KW-0540">Nuclease</keyword>
<name>A0AA38IPP6_9CUCU</name>
<dbReference type="GO" id="GO:0046872">
    <property type="term" value="F:metal ion binding"/>
    <property type="evidence" value="ECO:0007669"/>
    <property type="project" value="UniProtKB-KW"/>
</dbReference>
<dbReference type="InterPro" id="IPR045249">
    <property type="entry name" value="HARBI1-like"/>
</dbReference>
<comment type="caution">
    <text evidence="9">The sequence shown here is derived from an EMBL/GenBank/DDBJ whole genome shotgun (WGS) entry which is preliminary data.</text>
</comment>
<reference evidence="9" key="1">
    <citation type="journal article" date="2023" name="G3 (Bethesda)">
        <title>Whole genome assemblies of Zophobas morio and Tenebrio molitor.</title>
        <authorList>
            <person name="Kaur S."/>
            <person name="Stinson S.A."/>
            <person name="diCenzo G.C."/>
        </authorList>
    </citation>
    <scope>NUCLEOTIDE SEQUENCE</scope>
    <source>
        <strain evidence="9">QUZm001</strain>
    </source>
</reference>
<evidence type="ECO:0000256" key="6">
    <source>
        <dbReference type="ARBA" id="ARBA00022801"/>
    </source>
</evidence>
<keyword evidence="7" id="KW-0539">Nucleus</keyword>
<gene>
    <name evidence="9" type="ORF">Zmor_006237</name>
</gene>
<evidence type="ECO:0000259" key="8">
    <source>
        <dbReference type="Pfam" id="PF13359"/>
    </source>
</evidence>
<evidence type="ECO:0000256" key="5">
    <source>
        <dbReference type="ARBA" id="ARBA00022723"/>
    </source>
</evidence>
<evidence type="ECO:0000313" key="10">
    <source>
        <dbReference type="Proteomes" id="UP001168821"/>
    </source>
</evidence>
<evidence type="ECO:0000256" key="2">
    <source>
        <dbReference type="ARBA" id="ARBA00004123"/>
    </source>
</evidence>
<proteinExistence type="inferred from homology"/>
<dbReference type="GO" id="GO:0016787">
    <property type="term" value="F:hydrolase activity"/>
    <property type="evidence" value="ECO:0007669"/>
    <property type="project" value="UniProtKB-KW"/>
</dbReference>
<protein>
    <recommendedName>
        <fullName evidence="8">DDE Tnp4 domain-containing protein</fullName>
    </recommendedName>
</protein>
<evidence type="ECO:0000256" key="1">
    <source>
        <dbReference type="ARBA" id="ARBA00001968"/>
    </source>
</evidence>
<evidence type="ECO:0000256" key="4">
    <source>
        <dbReference type="ARBA" id="ARBA00022722"/>
    </source>
</evidence>
<accession>A0AA38IPP6</accession>
<feature type="domain" description="DDE Tnp4" evidence="8">
    <location>
        <begin position="170"/>
        <end position="319"/>
    </location>
</feature>
<dbReference type="Proteomes" id="UP001168821">
    <property type="component" value="Unassembled WGS sequence"/>
</dbReference>
<evidence type="ECO:0000313" key="9">
    <source>
        <dbReference type="EMBL" id="KAJ3661858.1"/>
    </source>
</evidence>